<dbReference type="SMART" id="SM00448">
    <property type="entry name" value="REC"/>
    <property type="match status" value="1"/>
</dbReference>
<dbReference type="GO" id="GO:0005829">
    <property type="term" value="C:cytosol"/>
    <property type="evidence" value="ECO:0007669"/>
    <property type="project" value="TreeGrafter"/>
</dbReference>
<dbReference type="GO" id="GO:0000976">
    <property type="term" value="F:transcription cis-regulatory region binding"/>
    <property type="evidence" value="ECO:0007669"/>
    <property type="project" value="TreeGrafter"/>
</dbReference>
<dbReference type="CDD" id="cd00383">
    <property type="entry name" value="trans_reg_C"/>
    <property type="match status" value="1"/>
</dbReference>
<organism evidence="6 7">
    <name type="scientific">Moraxella lacunata</name>
    <dbReference type="NCBI Taxonomy" id="477"/>
    <lineage>
        <taxon>Bacteria</taxon>
        <taxon>Pseudomonadati</taxon>
        <taxon>Pseudomonadota</taxon>
        <taxon>Gammaproteobacteria</taxon>
        <taxon>Moraxellales</taxon>
        <taxon>Moraxellaceae</taxon>
        <taxon>Moraxella</taxon>
    </lineage>
</organism>
<keyword evidence="1 3" id="KW-0238">DNA-binding</keyword>
<evidence type="ECO:0000256" key="3">
    <source>
        <dbReference type="PROSITE-ProRule" id="PRU01091"/>
    </source>
</evidence>
<dbReference type="InterPro" id="IPR036388">
    <property type="entry name" value="WH-like_DNA-bd_sf"/>
</dbReference>
<gene>
    <name evidence="6" type="ORF">B5J94_01140</name>
</gene>
<feature type="domain" description="Response regulatory" evidence="4">
    <location>
        <begin position="2"/>
        <end position="118"/>
    </location>
</feature>
<dbReference type="Gene3D" id="3.40.50.2300">
    <property type="match status" value="1"/>
</dbReference>
<feature type="modified residue" description="4-aspartylphosphate" evidence="2">
    <location>
        <position position="51"/>
    </location>
</feature>
<dbReference type="GO" id="GO:0032993">
    <property type="term" value="C:protein-DNA complex"/>
    <property type="evidence" value="ECO:0007669"/>
    <property type="project" value="TreeGrafter"/>
</dbReference>
<dbReference type="SUPFAM" id="SSF52172">
    <property type="entry name" value="CheY-like"/>
    <property type="match status" value="1"/>
</dbReference>
<keyword evidence="2" id="KW-0597">Phosphoprotein</keyword>
<dbReference type="Proteomes" id="UP000191025">
    <property type="component" value="Unassembled WGS sequence"/>
</dbReference>
<dbReference type="PANTHER" id="PTHR48111">
    <property type="entry name" value="REGULATOR OF RPOS"/>
    <property type="match status" value="1"/>
</dbReference>
<feature type="DNA-binding region" description="OmpR/PhoB-type" evidence="3">
    <location>
        <begin position="145"/>
        <end position="243"/>
    </location>
</feature>
<dbReference type="Gene3D" id="6.10.250.690">
    <property type="match status" value="1"/>
</dbReference>
<evidence type="ECO:0000256" key="1">
    <source>
        <dbReference type="ARBA" id="ARBA00023125"/>
    </source>
</evidence>
<dbReference type="AlphaFoldDB" id="A0A1V4H2U7"/>
<dbReference type="PANTHER" id="PTHR48111:SF6">
    <property type="entry name" value="TRANSCRIPTIONAL REGULATORY PROTEIN CREB"/>
    <property type="match status" value="1"/>
</dbReference>
<dbReference type="Pfam" id="PF00072">
    <property type="entry name" value="Response_reg"/>
    <property type="match status" value="1"/>
</dbReference>
<dbReference type="PROSITE" id="PS51755">
    <property type="entry name" value="OMPR_PHOB"/>
    <property type="match status" value="1"/>
</dbReference>
<dbReference type="GO" id="GO:0006355">
    <property type="term" value="P:regulation of DNA-templated transcription"/>
    <property type="evidence" value="ECO:0007669"/>
    <property type="project" value="InterPro"/>
</dbReference>
<dbReference type="InterPro" id="IPR011006">
    <property type="entry name" value="CheY-like_superfamily"/>
</dbReference>
<comment type="caution">
    <text evidence="6">The sequence shown here is derived from an EMBL/GenBank/DDBJ whole genome shotgun (WGS) entry which is preliminary data.</text>
</comment>
<evidence type="ECO:0000256" key="2">
    <source>
        <dbReference type="PROSITE-ProRule" id="PRU00169"/>
    </source>
</evidence>
<name>A0A1V4H2U7_MORLA</name>
<evidence type="ECO:0000313" key="7">
    <source>
        <dbReference type="Proteomes" id="UP000191025"/>
    </source>
</evidence>
<dbReference type="GO" id="GO:0000156">
    <property type="term" value="F:phosphorelay response regulator activity"/>
    <property type="evidence" value="ECO:0007669"/>
    <property type="project" value="TreeGrafter"/>
</dbReference>
<reference evidence="7" key="1">
    <citation type="submission" date="2017-03" db="EMBL/GenBank/DDBJ databases">
        <title>Draft genome sequence of Moraxella equi CCUG 4950T type strain.</title>
        <authorList>
            <person name="Salva-Serra F."/>
            <person name="Engstrom-Jakobsson H."/>
            <person name="Thorell K."/>
            <person name="Jaen-Luchoro D."/>
            <person name="Gonzales-Siles L."/>
            <person name="Karlsson R."/>
            <person name="Yazdan S."/>
            <person name="Boulund F."/>
            <person name="Johnning A."/>
            <person name="Engstrand L."/>
            <person name="Kristiansson E."/>
            <person name="Moore E."/>
        </authorList>
    </citation>
    <scope>NUCLEOTIDE SEQUENCE [LARGE SCALE GENOMIC DNA]</scope>
    <source>
        <strain evidence="7">CCUG 4441</strain>
    </source>
</reference>
<evidence type="ECO:0000313" key="6">
    <source>
        <dbReference type="EMBL" id="OPH39242.1"/>
    </source>
</evidence>
<dbReference type="EMBL" id="MXAN01000005">
    <property type="protein sequence ID" value="OPH39242.1"/>
    <property type="molecule type" value="Genomic_DNA"/>
</dbReference>
<sequence>MHILIIEDDPAIATTLRFALEREGYTVSWADTVAKVAPCLDTPRLDAVVLDVGLPDGDGFGVCQMIRQGDRHAHAPILFLTARTDEIDRILGLELGADDYIAKPFSPRELIARLKAIWRRENIFTQKSDKTDISGKADTAHTDFTKTTGTHTWRYQAHDYSLSLNNHALTLSKTELGIMLTLLANPTHILSREQILASISDHPEHRLSRTIDSHIKTLRQKLAEVCDDEIIITHRGVGYGLVN</sequence>
<dbReference type="InterPro" id="IPR001789">
    <property type="entry name" value="Sig_transdc_resp-reg_receiver"/>
</dbReference>
<evidence type="ECO:0000259" key="4">
    <source>
        <dbReference type="PROSITE" id="PS50110"/>
    </source>
</evidence>
<dbReference type="InterPro" id="IPR001867">
    <property type="entry name" value="OmpR/PhoB-type_DNA-bd"/>
</dbReference>
<dbReference type="SMART" id="SM00862">
    <property type="entry name" value="Trans_reg_C"/>
    <property type="match status" value="1"/>
</dbReference>
<protein>
    <submittedName>
        <fullName evidence="6">DNA-binding response regulator</fullName>
    </submittedName>
</protein>
<evidence type="ECO:0000259" key="5">
    <source>
        <dbReference type="PROSITE" id="PS51755"/>
    </source>
</evidence>
<accession>A0A1V4H2U7</accession>
<dbReference type="InterPro" id="IPR039420">
    <property type="entry name" value="WalR-like"/>
</dbReference>
<dbReference type="Gene3D" id="1.10.10.10">
    <property type="entry name" value="Winged helix-like DNA-binding domain superfamily/Winged helix DNA-binding domain"/>
    <property type="match status" value="1"/>
</dbReference>
<dbReference type="PROSITE" id="PS50110">
    <property type="entry name" value="RESPONSE_REGULATORY"/>
    <property type="match status" value="1"/>
</dbReference>
<feature type="domain" description="OmpR/PhoB-type" evidence="5">
    <location>
        <begin position="145"/>
        <end position="243"/>
    </location>
</feature>
<dbReference type="RefSeq" id="WP_062498816.1">
    <property type="nucleotide sequence ID" value="NZ_MXAN01000005.1"/>
</dbReference>
<dbReference type="Pfam" id="PF00486">
    <property type="entry name" value="Trans_reg_C"/>
    <property type="match status" value="1"/>
</dbReference>
<dbReference type="SUPFAM" id="SSF46894">
    <property type="entry name" value="C-terminal effector domain of the bipartite response regulators"/>
    <property type="match status" value="1"/>
</dbReference>
<proteinExistence type="predicted"/>
<dbReference type="InterPro" id="IPR016032">
    <property type="entry name" value="Sig_transdc_resp-reg_C-effctor"/>
</dbReference>